<proteinExistence type="predicted"/>
<evidence type="ECO:0000313" key="2">
    <source>
        <dbReference type="Proteomes" id="UP000766698"/>
    </source>
</evidence>
<comment type="caution">
    <text evidence="1">The sequence shown here is derived from an EMBL/GenBank/DDBJ whole genome shotgun (WGS) entry which is preliminary data.</text>
</comment>
<evidence type="ECO:0000313" key="1">
    <source>
        <dbReference type="EMBL" id="MBB1247292.1"/>
    </source>
</evidence>
<protein>
    <submittedName>
        <fullName evidence="1">Uncharacterized protein</fullName>
    </submittedName>
</protein>
<keyword evidence="2" id="KW-1185">Reference proteome</keyword>
<dbReference type="EMBL" id="WMLF01000919">
    <property type="protein sequence ID" value="MBB1247292.1"/>
    <property type="molecule type" value="Genomic_DNA"/>
</dbReference>
<name>A0ABR6EQC5_9ACTN</name>
<organism evidence="1 2">
    <name type="scientific">Streptomyces durbertensis</name>
    <dbReference type="NCBI Taxonomy" id="2448886"/>
    <lineage>
        <taxon>Bacteria</taxon>
        <taxon>Bacillati</taxon>
        <taxon>Actinomycetota</taxon>
        <taxon>Actinomycetes</taxon>
        <taxon>Kitasatosporales</taxon>
        <taxon>Streptomycetaceae</taxon>
        <taxon>Streptomyces</taxon>
    </lineage>
</organism>
<sequence length="97" mass="9780">MSPDTRSLAAARATELARSLRDPEAVTNALSSRAAHTLCYGLAGTALLHACLGDATTAATHWNAASRTLGNAPPDGIHTGPGALATSLIIGTGYLPD</sequence>
<accession>A0ABR6EQC5</accession>
<feature type="non-terminal residue" evidence="1">
    <location>
        <position position="97"/>
    </location>
</feature>
<gene>
    <name evidence="1" type="ORF">GL263_27660</name>
</gene>
<dbReference type="RefSeq" id="WP_228456892.1">
    <property type="nucleotide sequence ID" value="NZ_WMLF01000919.1"/>
</dbReference>
<reference evidence="2" key="1">
    <citation type="journal article" date="2020" name="Syst. Appl. Microbiol.">
        <title>Streptomyces alkaliterrae sp. nov., isolated from an alkaline soil, and emended descriptions of Streptomyces alkaliphilus, Streptomyces calidiresistens and Streptomyces durbertensis.</title>
        <authorList>
            <person name="Swiecimska M."/>
            <person name="Golinska P."/>
            <person name="Nouioui I."/>
            <person name="Wypij M."/>
            <person name="Rai M."/>
            <person name="Sangal V."/>
            <person name="Goodfellow M."/>
        </authorList>
    </citation>
    <scope>NUCLEOTIDE SEQUENCE [LARGE SCALE GENOMIC DNA]</scope>
    <source>
        <strain evidence="2">DSM 104538</strain>
    </source>
</reference>
<dbReference type="Proteomes" id="UP000766698">
    <property type="component" value="Unassembled WGS sequence"/>
</dbReference>